<dbReference type="AlphaFoldDB" id="A0A8H6Z460"/>
<accession>A0A8H6Z460</accession>
<dbReference type="EMBL" id="JACAZH010000004">
    <property type="protein sequence ID" value="KAF7370387.1"/>
    <property type="molecule type" value="Genomic_DNA"/>
</dbReference>
<dbReference type="Proteomes" id="UP000623467">
    <property type="component" value="Unassembled WGS sequence"/>
</dbReference>
<dbReference type="OrthoDB" id="2635672at2759"/>
<reference evidence="1" key="1">
    <citation type="submission" date="2020-05" db="EMBL/GenBank/DDBJ databases">
        <title>Mycena genomes resolve the evolution of fungal bioluminescence.</title>
        <authorList>
            <person name="Tsai I.J."/>
        </authorList>
    </citation>
    <scope>NUCLEOTIDE SEQUENCE</scope>
    <source>
        <strain evidence="1">160909Yilan</strain>
    </source>
</reference>
<sequence length="154" mass="17068">MDSTTTFFFYLIRRLTAFLANLERVNEVTLQFQLDYRVMSPSLAALNAWDPTISGLLDVIMKKGCTALNVEGRDVCRAFIPVPAHPEPTACHSDETTCTVNDVYPPPPDCERVWAESSGGIFAFWKSAAGPQNIQYPLQHTSARSLLQVDNGDS</sequence>
<name>A0A8H6Z460_9AGAR</name>
<gene>
    <name evidence="1" type="ORF">MSAN_00670200</name>
</gene>
<evidence type="ECO:0000313" key="2">
    <source>
        <dbReference type="Proteomes" id="UP000623467"/>
    </source>
</evidence>
<evidence type="ECO:0000313" key="1">
    <source>
        <dbReference type="EMBL" id="KAF7370387.1"/>
    </source>
</evidence>
<comment type="caution">
    <text evidence="1">The sequence shown here is derived from an EMBL/GenBank/DDBJ whole genome shotgun (WGS) entry which is preliminary data.</text>
</comment>
<proteinExistence type="predicted"/>
<protein>
    <submittedName>
        <fullName evidence="1">Uncharacterized protein</fullName>
    </submittedName>
</protein>
<keyword evidence="2" id="KW-1185">Reference proteome</keyword>
<organism evidence="1 2">
    <name type="scientific">Mycena sanguinolenta</name>
    <dbReference type="NCBI Taxonomy" id="230812"/>
    <lineage>
        <taxon>Eukaryota</taxon>
        <taxon>Fungi</taxon>
        <taxon>Dikarya</taxon>
        <taxon>Basidiomycota</taxon>
        <taxon>Agaricomycotina</taxon>
        <taxon>Agaricomycetes</taxon>
        <taxon>Agaricomycetidae</taxon>
        <taxon>Agaricales</taxon>
        <taxon>Marasmiineae</taxon>
        <taxon>Mycenaceae</taxon>
        <taxon>Mycena</taxon>
    </lineage>
</organism>